<dbReference type="InterPro" id="IPR006059">
    <property type="entry name" value="SBP"/>
</dbReference>
<dbReference type="STRING" id="501571.GCA_900143195_01604"/>
<dbReference type="RefSeq" id="WP_087414232.1">
    <property type="nucleotide sequence ID" value="NZ_NFKL01000002.1"/>
</dbReference>
<evidence type="ECO:0000256" key="6">
    <source>
        <dbReference type="SAM" id="SignalP"/>
    </source>
</evidence>
<organism evidence="7 8">
    <name type="scientific">Butyricicoccus pullicaecorum</name>
    <dbReference type="NCBI Taxonomy" id="501571"/>
    <lineage>
        <taxon>Bacteria</taxon>
        <taxon>Bacillati</taxon>
        <taxon>Bacillota</taxon>
        <taxon>Clostridia</taxon>
        <taxon>Eubacteriales</taxon>
        <taxon>Butyricicoccaceae</taxon>
        <taxon>Butyricicoccus</taxon>
    </lineage>
</organism>
<dbReference type="SUPFAM" id="SSF53850">
    <property type="entry name" value="Periplasmic binding protein-like II"/>
    <property type="match status" value="1"/>
</dbReference>
<keyword evidence="5" id="KW-0449">Lipoprotein</keyword>
<evidence type="ECO:0000256" key="1">
    <source>
        <dbReference type="ARBA" id="ARBA00022475"/>
    </source>
</evidence>
<keyword evidence="4" id="KW-0564">Palmitate</keyword>
<dbReference type="Proteomes" id="UP000195326">
    <property type="component" value="Unassembled WGS sequence"/>
</dbReference>
<evidence type="ECO:0000256" key="4">
    <source>
        <dbReference type="ARBA" id="ARBA00023139"/>
    </source>
</evidence>
<keyword evidence="1" id="KW-1003">Cell membrane</keyword>
<protein>
    <recommendedName>
        <fullName evidence="9">ABC transporter substrate-binding protein</fullName>
    </recommendedName>
</protein>
<keyword evidence="2 6" id="KW-0732">Signal</keyword>
<proteinExistence type="predicted"/>
<gene>
    <name evidence="7" type="ORF">B5F15_02235</name>
</gene>
<evidence type="ECO:0000313" key="7">
    <source>
        <dbReference type="EMBL" id="OUP60541.1"/>
    </source>
</evidence>
<reference evidence="8" key="1">
    <citation type="submission" date="2017-04" db="EMBL/GenBank/DDBJ databases">
        <title>Function of individual gut microbiota members based on whole genome sequencing of pure cultures obtained from chicken caecum.</title>
        <authorList>
            <person name="Medvecky M."/>
            <person name="Cejkova D."/>
            <person name="Polansky O."/>
            <person name="Karasova D."/>
            <person name="Kubasova T."/>
            <person name="Cizek A."/>
            <person name="Rychlik I."/>
        </authorList>
    </citation>
    <scope>NUCLEOTIDE SEQUENCE [LARGE SCALE GENOMIC DNA]</scope>
    <source>
        <strain evidence="8">An179</strain>
    </source>
</reference>
<dbReference type="InterPro" id="IPR050490">
    <property type="entry name" value="Bact_solute-bd_prot1"/>
</dbReference>
<evidence type="ECO:0000256" key="3">
    <source>
        <dbReference type="ARBA" id="ARBA00023136"/>
    </source>
</evidence>
<feature type="signal peptide" evidence="6">
    <location>
        <begin position="1"/>
        <end position="20"/>
    </location>
</feature>
<dbReference type="Gene3D" id="3.40.190.10">
    <property type="entry name" value="Periplasmic binding protein-like II"/>
    <property type="match status" value="2"/>
</dbReference>
<feature type="chain" id="PRO_5039287904" description="ABC transporter substrate-binding protein" evidence="6">
    <location>
        <begin position="21"/>
        <end position="440"/>
    </location>
</feature>
<keyword evidence="3" id="KW-0472">Membrane</keyword>
<accession>A0A1Y4LZP1</accession>
<dbReference type="PROSITE" id="PS51257">
    <property type="entry name" value="PROKAR_LIPOPROTEIN"/>
    <property type="match status" value="1"/>
</dbReference>
<evidence type="ECO:0008006" key="9">
    <source>
        <dbReference type="Google" id="ProtNLM"/>
    </source>
</evidence>
<dbReference type="EMBL" id="NFKL01000002">
    <property type="protein sequence ID" value="OUP60541.1"/>
    <property type="molecule type" value="Genomic_DNA"/>
</dbReference>
<dbReference type="Pfam" id="PF13416">
    <property type="entry name" value="SBP_bac_8"/>
    <property type="match status" value="1"/>
</dbReference>
<evidence type="ECO:0000313" key="8">
    <source>
        <dbReference type="Proteomes" id="UP000195326"/>
    </source>
</evidence>
<comment type="caution">
    <text evidence="7">The sequence shown here is derived from an EMBL/GenBank/DDBJ whole genome shotgun (WGS) entry which is preliminary data.</text>
</comment>
<dbReference type="AlphaFoldDB" id="A0A1Y4LZP1"/>
<dbReference type="PANTHER" id="PTHR43649">
    <property type="entry name" value="ARABINOSE-BINDING PROTEIN-RELATED"/>
    <property type="match status" value="1"/>
</dbReference>
<name>A0A1Y4LZP1_9FIRM</name>
<evidence type="ECO:0000256" key="5">
    <source>
        <dbReference type="ARBA" id="ARBA00023288"/>
    </source>
</evidence>
<dbReference type="PANTHER" id="PTHR43649:SF33">
    <property type="entry name" value="POLYGALACTURONAN_RHAMNOGALACTURONAN-BINDING PROTEIN YTCQ"/>
    <property type="match status" value="1"/>
</dbReference>
<sequence length="440" mass="47507">MKKRLTALALAALMTAGCLSGCGGGGETTDEGASIESTGEEIVINYPTFQCGVNTASPVVDQLIEEFNAEYAGKYRIQKEDVPGDANYVDKIKVQLGTGDLPPVVYGGGYNLLDLALAKDVVVDLTPYVEADPEWKALYSDVALTTNSRDGKIYASSSEGSLVGYFYNKELFEKAGIAEPAKTWDEFWEQCDKLKAAGITPLALDTADSAWVTSLWAGAMIATSGDEGYEFMKQMNPIDYNNQPTIDAFTNVQKMLQEYTTLDAIGGKYEHAANNFLSGQAAMIANGPWMIGDFSDETKTTADFADKVGVAIFPGNFVYDAPIQGYFVTKQDDPALEEAAVEMVKFFTSAHAQQVALEVQGMVPASSTVEITETAKQNYPLLVEFLDLAEGATVRTDNLQATMYPNLLDVVSQDLPLLASGEMTATEFCQTLSTEAAKNQ</sequence>
<evidence type="ECO:0000256" key="2">
    <source>
        <dbReference type="ARBA" id="ARBA00022729"/>
    </source>
</evidence>